<feature type="compositionally biased region" description="Basic and acidic residues" evidence="1">
    <location>
        <begin position="57"/>
        <end position="70"/>
    </location>
</feature>
<evidence type="ECO:0000256" key="1">
    <source>
        <dbReference type="SAM" id="MobiDB-lite"/>
    </source>
</evidence>
<accession>A0A4Y2MQ93</accession>
<evidence type="ECO:0000313" key="3">
    <source>
        <dbReference type="Proteomes" id="UP000499080"/>
    </source>
</evidence>
<comment type="caution">
    <text evidence="2">The sequence shown here is derived from an EMBL/GenBank/DDBJ whole genome shotgun (WGS) entry which is preliminary data.</text>
</comment>
<feature type="region of interest" description="Disordered" evidence="1">
    <location>
        <begin position="35"/>
        <end position="93"/>
    </location>
</feature>
<dbReference type="EMBL" id="BGPR01007684">
    <property type="protein sequence ID" value="GBN28732.1"/>
    <property type="molecule type" value="Genomic_DNA"/>
</dbReference>
<organism evidence="2 3">
    <name type="scientific">Araneus ventricosus</name>
    <name type="common">Orbweaver spider</name>
    <name type="synonym">Epeira ventricosa</name>
    <dbReference type="NCBI Taxonomy" id="182803"/>
    <lineage>
        <taxon>Eukaryota</taxon>
        <taxon>Metazoa</taxon>
        <taxon>Ecdysozoa</taxon>
        <taxon>Arthropoda</taxon>
        <taxon>Chelicerata</taxon>
        <taxon>Arachnida</taxon>
        <taxon>Araneae</taxon>
        <taxon>Araneomorphae</taxon>
        <taxon>Entelegynae</taxon>
        <taxon>Araneoidea</taxon>
        <taxon>Araneidae</taxon>
        <taxon>Araneus</taxon>
    </lineage>
</organism>
<dbReference type="Proteomes" id="UP000499080">
    <property type="component" value="Unassembled WGS sequence"/>
</dbReference>
<protein>
    <submittedName>
        <fullName evidence="2">Uncharacterized protein</fullName>
    </submittedName>
</protein>
<sequence length="123" mass="13418">MRIGVNRGKVWKSNIVRFPFGALGHKSEIRSCGGEDALSKKRKPTVGEGCMGSSQTEEIRAGRGDFESERGRRRCSKLGDRTTEGDGFGVSAVRPVNDPPKWIGLKFQPSLVNPSKWCGTALP</sequence>
<proteinExistence type="predicted"/>
<dbReference type="AlphaFoldDB" id="A0A4Y2MQ93"/>
<keyword evidence="3" id="KW-1185">Reference proteome</keyword>
<name>A0A4Y2MQ93_ARAVE</name>
<reference evidence="2 3" key="1">
    <citation type="journal article" date="2019" name="Sci. Rep.">
        <title>Orb-weaving spider Araneus ventricosus genome elucidates the spidroin gene catalogue.</title>
        <authorList>
            <person name="Kono N."/>
            <person name="Nakamura H."/>
            <person name="Ohtoshi R."/>
            <person name="Moran D.A.P."/>
            <person name="Shinohara A."/>
            <person name="Yoshida Y."/>
            <person name="Fujiwara M."/>
            <person name="Mori M."/>
            <person name="Tomita M."/>
            <person name="Arakawa K."/>
        </authorList>
    </citation>
    <scope>NUCLEOTIDE SEQUENCE [LARGE SCALE GENOMIC DNA]</scope>
</reference>
<gene>
    <name evidence="2" type="ORF">AVEN_190732_1</name>
</gene>
<evidence type="ECO:0000313" key="2">
    <source>
        <dbReference type="EMBL" id="GBN28732.1"/>
    </source>
</evidence>